<dbReference type="SMART" id="SM00939">
    <property type="entry name" value="PepX_C"/>
    <property type="match status" value="1"/>
</dbReference>
<sequence length="556" mass="61351">MAGQPVKRGLAGVTLDYIGSKYVNAGPEQCSYTTQAVQIPMSDGAKLAADFYDPELPDDQEPSGLIMIQCCYGRGSGISFLNARVFAARGYRALFVSTRGTHGSEGTFSPGLNEASDSQDIVKWMRQQPWYTGTFATMGASYLGYSQWALLVDPPADCVAAVIPVGPHDQAFHAWGTGSFRLDRAPWSDMMSRGPEERGSFLERLSRLPGLNFLAPKELEKALEALPLEASLQEYFKDRAPWLFEYLKNPDIDGPYWSTRRQHAALERLDIPILLVGGWYDPFETQTLHQYKRLSERGVDVNLIVGPWNHVQGCGLRSIPEILDFFGQHLAKKGDYGRSRARIFVTGAEEWRSMPTWPPNTESKPMYLQDSAGLDSELPGEDASSASFVFDPRNPTPSIGGNQMSSSGRVDDSVYATRSDVLAFTSKPLPEDLEILGTPSVQLSHSSDPAFADLFLRLSEVDENGVSHNVTEMYKALDPKRDMSKPLHLDLQDCAHRFKAGKSIRLVIAGGSFPMFARSLGTEEDRVRSDKIVPQTHTITIAAGVSQLNLPVYSPA</sequence>
<dbReference type="Pfam" id="PF08530">
    <property type="entry name" value="PepX_C"/>
    <property type="match status" value="1"/>
</dbReference>
<dbReference type="InterPro" id="IPR005674">
    <property type="entry name" value="CocE/Ser_esterase"/>
</dbReference>
<protein>
    <recommendedName>
        <fullName evidence="3">Xaa-Pro dipeptidyl-peptidase C-terminal domain-containing protein</fullName>
    </recommendedName>
</protein>
<dbReference type="EMBL" id="JAQIZZ010000002">
    <property type="protein sequence ID" value="KAJ5553157.1"/>
    <property type="molecule type" value="Genomic_DNA"/>
</dbReference>
<comment type="caution">
    <text evidence="4">The sequence shown here is derived from an EMBL/GenBank/DDBJ whole genome shotgun (WGS) entry which is preliminary data.</text>
</comment>
<evidence type="ECO:0000313" key="4">
    <source>
        <dbReference type="EMBL" id="KAJ5553157.1"/>
    </source>
</evidence>
<gene>
    <name evidence="4" type="ORF">N7494_002535</name>
</gene>
<dbReference type="SUPFAM" id="SSF49785">
    <property type="entry name" value="Galactose-binding domain-like"/>
    <property type="match status" value="1"/>
</dbReference>
<dbReference type="Proteomes" id="UP001220324">
    <property type="component" value="Unassembled WGS sequence"/>
</dbReference>
<dbReference type="GO" id="GO:0017000">
    <property type="term" value="P:antibiotic biosynthetic process"/>
    <property type="evidence" value="ECO:0007669"/>
    <property type="project" value="UniProtKB-ARBA"/>
</dbReference>
<dbReference type="Gene3D" id="1.10.3020.10">
    <property type="entry name" value="alpha-amino acid ester hydrolase ( Helical cap domain)"/>
    <property type="match status" value="1"/>
</dbReference>
<dbReference type="AlphaFoldDB" id="A0AAD6D3V0"/>
<dbReference type="Pfam" id="PF02129">
    <property type="entry name" value="Peptidase_S15"/>
    <property type="match status" value="1"/>
</dbReference>
<feature type="domain" description="Xaa-Pro dipeptidyl-peptidase C-terminal" evidence="3">
    <location>
        <begin position="323"/>
        <end position="549"/>
    </location>
</feature>
<evidence type="ECO:0000259" key="3">
    <source>
        <dbReference type="SMART" id="SM00939"/>
    </source>
</evidence>
<name>A0AAD6D3V0_9EURO</name>
<evidence type="ECO:0000256" key="1">
    <source>
        <dbReference type="ARBA" id="ARBA00022801"/>
    </source>
</evidence>
<keyword evidence="5" id="KW-1185">Reference proteome</keyword>
<evidence type="ECO:0000313" key="5">
    <source>
        <dbReference type="Proteomes" id="UP001220324"/>
    </source>
</evidence>
<proteinExistence type="predicted"/>
<dbReference type="InterPro" id="IPR013736">
    <property type="entry name" value="Xaa-Pro_dipept_C"/>
</dbReference>
<dbReference type="InterPro" id="IPR008979">
    <property type="entry name" value="Galactose-bd-like_sf"/>
</dbReference>
<dbReference type="NCBIfam" id="TIGR00976">
    <property type="entry name" value="CocE_NonD"/>
    <property type="match status" value="1"/>
</dbReference>
<keyword evidence="1" id="KW-0378">Hydrolase</keyword>
<dbReference type="InterPro" id="IPR029058">
    <property type="entry name" value="AB_hydrolase_fold"/>
</dbReference>
<evidence type="ECO:0000256" key="2">
    <source>
        <dbReference type="SAM" id="MobiDB-lite"/>
    </source>
</evidence>
<organism evidence="4 5">
    <name type="scientific">Penicillium frequentans</name>
    <dbReference type="NCBI Taxonomy" id="3151616"/>
    <lineage>
        <taxon>Eukaryota</taxon>
        <taxon>Fungi</taxon>
        <taxon>Dikarya</taxon>
        <taxon>Ascomycota</taxon>
        <taxon>Pezizomycotina</taxon>
        <taxon>Eurotiomycetes</taxon>
        <taxon>Eurotiomycetidae</taxon>
        <taxon>Eurotiales</taxon>
        <taxon>Aspergillaceae</taxon>
        <taxon>Penicillium</taxon>
    </lineage>
</organism>
<feature type="region of interest" description="Disordered" evidence="2">
    <location>
        <begin position="355"/>
        <end position="383"/>
    </location>
</feature>
<dbReference type="SUPFAM" id="SSF53474">
    <property type="entry name" value="alpha/beta-Hydrolases"/>
    <property type="match status" value="1"/>
</dbReference>
<dbReference type="Gene3D" id="2.60.120.260">
    <property type="entry name" value="Galactose-binding domain-like"/>
    <property type="match status" value="1"/>
</dbReference>
<dbReference type="Gene3D" id="3.40.50.1820">
    <property type="entry name" value="alpha/beta hydrolase"/>
    <property type="match status" value="1"/>
</dbReference>
<accession>A0AAD6D3V0</accession>
<reference evidence="4 5" key="1">
    <citation type="journal article" date="2023" name="IMA Fungus">
        <title>Comparative genomic study of the Penicillium genus elucidates a diverse pangenome and 15 lateral gene transfer events.</title>
        <authorList>
            <person name="Petersen C."/>
            <person name="Sorensen T."/>
            <person name="Nielsen M.R."/>
            <person name="Sondergaard T.E."/>
            <person name="Sorensen J.L."/>
            <person name="Fitzpatrick D.A."/>
            <person name="Frisvad J.C."/>
            <person name="Nielsen K.L."/>
        </authorList>
    </citation>
    <scope>NUCLEOTIDE SEQUENCE [LARGE SCALE GENOMIC DNA]</scope>
    <source>
        <strain evidence="4 5">IBT 35679</strain>
    </source>
</reference>
<dbReference type="InterPro" id="IPR000383">
    <property type="entry name" value="Xaa-Pro-like_dom"/>
</dbReference>
<dbReference type="GO" id="GO:0008239">
    <property type="term" value="F:dipeptidyl-peptidase activity"/>
    <property type="evidence" value="ECO:0007669"/>
    <property type="project" value="InterPro"/>
</dbReference>
<dbReference type="GO" id="GO:0072330">
    <property type="term" value="P:monocarboxylic acid biosynthetic process"/>
    <property type="evidence" value="ECO:0007669"/>
    <property type="project" value="UniProtKB-ARBA"/>
</dbReference>